<dbReference type="Pfam" id="PF04146">
    <property type="entry name" value="YTH"/>
    <property type="match status" value="1"/>
</dbReference>
<comment type="function">
    <text evidence="4">Specifically recognizes and binds N6-methyladenosine (m6A)-containing RNAs, and regulates mRNA stability. M6A is a modification present at internal sites of mRNAs and some non-coding RNAs and plays a role in mRNA stability and processing.</text>
</comment>
<dbReference type="AlphaFoldDB" id="A0A834Y7M7"/>
<evidence type="ECO:0000313" key="7">
    <source>
        <dbReference type="EMBL" id="KAF8369294.1"/>
    </source>
</evidence>
<evidence type="ECO:0000256" key="1">
    <source>
        <dbReference type="ARBA" id="ARBA00004496"/>
    </source>
</evidence>
<dbReference type="PROSITE" id="PS50882">
    <property type="entry name" value="YTH"/>
    <property type="match status" value="1"/>
</dbReference>
<dbReference type="GO" id="GO:0061157">
    <property type="term" value="P:mRNA destabilization"/>
    <property type="evidence" value="ECO:0007669"/>
    <property type="project" value="TreeGrafter"/>
</dbReference>
<dbReference type="CDD" id="cd21134">
    <property type="entry name" value="YTH"/>
    <property type="match status" value="1"/>
</dbReference>
<name>A0A834Y7M7_TETSI</name>
<dbReference type="PANTHER" id="PTHR12357">
    <property type="entry name" value="YTH YT521-B HOMOLOGY DOMAIN-CONTAINING"/>
    <property type="match status" value="1"/>
</dbReference>
<dbReference type="GO" id="GO:0005737">
    <property type="term" value="C:cytoplasm"/>
    <property type="evidence" value="ECO:0007669"/>
    <property type="project" value="UniProtKB-SubCell"/>
</dbReference>
<feature type="domain" description="YTH" evidence="6">
    <location>
        <begin position="458"/>
        <end position="599"/>
    </location>
</feature>
<reference evidence="7 8" key="1">
    <citation type="submission" date="2020-04" db="EMBL/GenBank/DDBJ databases">
        <title>Plant Genome Project.</title>
        <authorList>
            <person name="Zhang R.-G."/>
        </authorList>
    </citation>
    <scope>NUCLEOTIDE SEQUENCE [LARGE SCALE GENOMIC DNA]</scope>
    <source>
        <strain evidence="7">YNK0</strain>
        <tissue evidence="7">Leaf</tissue>
    </source>
</reference>
<dbReference type="FunFam" id="3.10.590.10:FF:000001">
    <property type="entry name" value="YTH domain family 1, isoform CRA_a"/>
    <property type="match status" value="1"/>
</dbReference>
<comment type="similarity">
    <text evidence="4">Belongs to the YTHDF family.</text>
</comment>
<dbReference type="InterPro" id="IPR007275">
    <property type="entry name" value="YTH_domain"/>
</dbReference>
<dbReference type="GO" id="GO:1990247">
    <property type="term" value="F:N6-methyladenosine-containing RNA reader activity"/>
    <property type="evidence" value="ECO:0007669"/>
    <property type="project" value="UniProtKB-UniRule"/>
</dbReference>
<keyword evidence="2" id="KW-0963">Cytoplasm</keyword>
<gene>
    <name evidence="7" type="ORF">HHK36_032689</name>
</gene>
<dbReference type="OrthoDB" id="306690at2759"/>
<sequence>MSSLDVYRSVSSGSVRVNLLVKGLEGCKKDIKVSGLIFMYGGFVSAHLKRFWLFEGVLDLNAAGEAYPMFIHSSLGEMMENLTVDPPKRSDANLLDLPAPLKDGSSSEATSCISSSGDATGSLKESDMESLMADQGMYYPAGSYYGYYCPGYDGSFGGWEDQGYFLGSDGLEIQYPAIQADNGSFIYYTPGFQPGYVPYGPYLPGATIGIDGQYLGQQPYFPTPMSPQSIASPGYFPTPLPYGSEIVPSYLCDPSLLVGDGSHGNAYGGVPAIPGSKTTFSAPNLTFAPPAKSMLPSMTSNHLETKGSLPSLDVSSGPGVLNQLKPVNKVSQHGYGFQAAAVLAKGYLPIAKFPSSNQGKGGLPYPNSPVNFKANGRDWPGTEKLKARNKSNGFCDFDLLNEQNRGPRTSNANGALLSGIAPAGSLAVEANANINNLNTAIRRDQYNLPDFPTKYDHALFFVIKSYSEDDIHKSIKYNVWASTPNGNKRLDSAFQDAQERMGEKSSQCPVFLFFSVNASGQFCGVAEMMGRVDFNKNMDFWQQDKWNGFFSVKWHIIKDIPNPQFRHIILENNDNKPVTNSRDTQEVRFPLGVEMLNIFKNYMSKTSILDDFSFYESRQKEMQDKRIRPPTFLDHPQHVINGSLHEETESGLSVCFMDAAYVATDLDCPNAWPASVVFIS</sequence>
<dbReference type="InterPro" id="IPR045168">
    <property type="entry name" value="YTH_prot"/>
</dbReference>
<keyword evidence="8" id="KW-1185">Reference proteome</keyword>
<dbReference type="PANTHER" id="PTHR12357:SF127">
    <property type="entry name" value="YTH DOMAIN-CONTAINING FAMILY PROTEIN"/>
    <property type="match status" value="1"/>
</dbReference>
<dbReference type="Proteomes" id="UP000655225">
    <property type="component" value="Unassembled WGS sequence"/>
</dbReference>
<feature type="compositionally biased region" description="Low complexity" evidence="5">
    <location>
        <begin position="106"/>
        <end position="116"/>
    </location>
</feature>
<evidence type="ECO:0000256" key="4">
    <source>
        <dbReference type="RuleBase" id="RU369095"/>
    </source>
</evidence>
<evidence type="ECO:0000259" key="6">
    <source>
        <dbReference type="PROSITE" id="PS50882"/>
    </source>
</evidence>
<dbReference type="GO" id="GO:0003729">
    <property type="term" value="F:mRNA binding"/>
    <property type="evidence" value="ECO:0007669"/>
    <property type="project" value="UniProtKB-UniRule"/>
</dbReference>
<protein>
    <recommendedName>
        <fullName evidence="4">YTH domain-containing family protein</fullName>
    </recommendedName>
</protein>
<evidence type="ECO:0000256" key="2">
    <source>
        <dbReference type="ARBA" id="ARBA00022490"/>
    </source>
</evidence>
<evidence type="ECO:0000256" key="3">
    <source>
        <dbReference type="ARBA" id="ARBA00022884"/>
    </source>
</evidence>
<organism evidence="7 8">
    <name type="scientific">Tetracentron sinense</name>
    <name type="common">Spur-leaf</name>
    <dbReference type="NCBI Taxonomy" id="13715"/>
    <lineage>
        <taxon>Eukaryota</taxon>
        <taxon>Viridiplantae</taxon>
        <taxon>Streptophyta</taxon>
        <taxon>Embryophyta</taxon>
        <taxon>Tracheophyta</taxon>
        <taxon>Spermatophyta</taxon>
        <taxon>Magnoliopsida</taxon>
        <taxon>Trochodendrales</taxon>
        <taxon>Trochodendraceae</taxon>
        <taxon>Tetracentron</taxon>
    </lineage>
</organism>
<dbReference type="OMA" id="HNDESKN"/>
<evidence type="ECO:0000313" key="8">
    <source>
        <dbReference type="Proteomes" id="UP000655225"/>
    </source>
</evidence>
<proteinExistence type="inferred from homology"/>
<keyword evidence="3 4" id="KW-0694">RNA-binding</keyword>
<comment type="subcellular location">
    <subcellularLocation>
        <location evidence="1">Cytoplasm</location>
    </subcellularLocation>
</comment>
<accession>A0A834Y7M7</accession>
<dbReference type="Gene3D" id="3.10.590.10">
    <property type="entry name" value="ph1033 like domains"/>
    <property type="match status" value="1"/>
</dbReference>
<feature type="region of interest" description="Disordered" evidence="5">
    <location>
        <begin position="100"/>
        <end position="122"/>
    </location>
</feature>
<evidence type="ECO:0000256" key="5">
    <source>
        <dbReference type="SAM" id="MobiDB-lite"/>
    </source>
</evidence>
<comment type="caution">
    <text evidence="7">The sequence shown here is derived from an EMBL/GenBank/DDBJ whole genome shotgun (WGS) entry which is preliminary data.</text>
</comment>
<dbReference type="EMBL" id="JABCRI010000862">
    <property type="protein sequence ID" value="KAF8369294.1"/>
    <property type="molecule type" value="Genomic_DNA"/>
</dbReference>